<gene>
    <name evidence="4" type="ordered locus">Clocl_2831</name>
</gene>
<name>G8LSM8_ACECE</name>
<evidence type="ECO:0000313" key="5">
    <source>
        <dbReference type="Proteomes" id="UP000005435"/>
    </source>
</evidence>
<dbReference type="AlphaFoldDB" id="G8LSM8"/>
<dbReference type="HOGENOM" id="CLU_045518_1_2_9"/>
<sequence>MKIIVTGSQGQLGKEILKQLDISRYDITAVGKSELNIAVLDDVVSMFRAIKPDVVINCAAYTNVDACETDFDTAFKVNAIGPRNLAIASGEVNAKIVHISTDYVFDGKGVLKDGSIRPYVEYDIAHPETAYGKTKLEGENFVKLFNNRHFIIRTAWLYGEGKNFVRTMLELSQKNGVYLKVVNDQRGTPTSTEELAGMIRYLIDTDNYGLFHGTCEGQCTWYEFTREIFRIKGITTEVIPCTTQEYPRPAPRPAYSVLENYMLKLTSNYMFRDWREALEIYLRKLS</sequence>
<dbReference type="NCBIfam" id="TIGR01214">
    <property type="entry name" value="rmlD"/>
    <property type="match status" value="1"/>
</dbReference>
<dbReference type="Gene3D" id="3.40.50.720">
    <property type="entry name" value="NAD(P)-binding Rossmann-like Domain"/>
    <property type="match status" value="1"/>
</dbReference>
<reference evidence="5" key="1">
    <citation type="submission" date="2011-12" db="EMBL/GenBank/DDBJ databases">
        <title>Complete sequence of Clostridium clariflavum DSM 19732.</title>
        <authorList>
            <consortium name="US DOE Joint Genome Institute"/>
            <person name="Lucas S."/>
            <person name="Han J."/>
            <person name="Lapidus A."/>
            <person name="Cheng J.-F."/>
            <person name="Goodwin L."/>
            <person name="Pitluck S."/>
            <person name="Peters L."/>
            <person name="Teshima H."/>
            <person name="Detter J.C."/>
            <person name="Han C."/>
            <person name="Tapia R."/>
            <person name="Land M."/>
            <person name="Hauser L."/>
            <person name="Kyrpides N."/>
            <person name="Ivanova N."/>
            <person name="Pagani I."/>
            <person name="Kitzmiller T."/>
            <person name="Lynd L."/>
            <person name="Izquierdo J."/>
            <person name="Woyke T."/>
        </authorList>
    </citation>
    <scope>NUCLEOTIDE SEQUENCE [LARGE SCALE GENOMIC DNA]</scope>
    <source>
        <strain evidence="5">DSM 19732 / NBRC 101661 / EBR45</strain>
    </source>
</reference>
<evidence type="ECO:0000256" key="2">
    <source>
        <dbReference type="RuleBase" id="RU364082"/>
    </source>
</evidence>
<comment type="similarity">
    <text evidence="1 2">Belongs to the dTDP-4-dehydrorhamnose reductase family.</text>
</comment>
<dbReference type="UniPathway" id="UPA00124"/>
<dbReference type="STRING" id="720554.Clocl_2831"/>
<protein>
    <recommendedName>
        <fullName evidence="2">dTDP-4-dehydrorhamnose reductase</fullName>
        <ecNumber evidence="2">1.1.1.133</ecNumber>
    </recommendedName>
</protein>
<dbReference type="GO" id="GO:0005829">
    <property type="term" value="C:cytosol"/>
    <property type="evidence" value="ECO:0007669"/>
    <property type="project" value="TreeGrafter"/>
</dbReference>
<dbReference type="CDD" id="cd05254">
    <property type="entry name" value="dTDP_HR_like_SDR_e"/>
    <property type="match status" value="1"/>
</dbReference>
<dbReference type="Gene3D" id="3.90.25.10">
    <property type="entry name" value="UDP-galactose 4-epimerase, domain 1"/>
    <property type="match status" value="1"/>
</dbReference>
<reference evidence="4 5" key="2">
    <citation type="journal article" date="2012" name="Stand. Genomic Sci.">
        <title>Complete Genome Sequence of Clostridium clariflavum DSM 19732.</title>
        <authorList>
            <person name="Izquierdo J.A."/>
            <person name="Goodwin L."/>
            <person name="Davenport K.W."/>
            <person name="Teshima H."/>
            <person name="Bruce D."/>
            <person name="Detter C."/>
            <person name="Tapia R."/>
            <person name="Han S."/>
            <person name="Land M."/>
            <person name="Hauser L."/>
            <person name="Jeffries C.D."/>
            <person name="Han J."/>
            <person name="Pitluck S."/>
            <person name="Nolan M."/>
            <person name="Chen A."/>
            <person name="Huntemann M."/>
            <person name="Mavromatis K."/>
            <person name="Mikhailova N."/>
            <person name="Liolios K."/>
            <person name="Woyke T."/>
            <person name="Lynd L.R."/>
        </authorList>
    </citation>
    <scope>NUCLEOTIDE SEQUENCE [LARGE SCALE GENOMIC DNA]</scope>
    <source>
        <strain evidence="5">DSM 19732 / NBRC 101661 / EBR45</strain>
    </source>
</reference>
<dbReference type="PANTHER" id="PTHR10491">
    <property type="entry name" value="DTDP-4-DEHYDRORHAMNOSE REDUCTASE"/>
    <property type="match status" value="1"/>
</dbReference>
<organism evidence="4 5">
    <name type="scientific">Acetivibrio clariflavus (strain DSM 19732 / NBRC 101661 / EBR45)</name>
    <name type="common">Clostridium clariflavum</name>
    <dbReference type="NCBI Taxonomy" id="720554"/>
    <lineage>
        <taxon>Bacteria</taxon>
        <taxon>Bacillati</taxon>
        <taxon>Bacillota</taxon>
        <taxon>Clostridia</taxon>
        <taxon>Eubacteriales</taxon>
        <taxon>Oscillospiraceae</taxon>
        <taxon>Acetivibrio</taxon>
    </lineage>
</organism>
<dbReference type="Pfam" id="PF04321">
    <property type="entry name" value="RmlD_sub_bind"/>
    <property type="match status" value="1"/>
</dbReference>
<comment type="pathway">
    <text evidence="2">Carbohydrate biosynthesis; dTDP-L-rhamnose biosynthesis.</text>
</comment>
<dbReference type="GO" id="GO:0008831">
    <property type="term" value="F:dTDP-4-dehydrorhamnose reductase activity"/>
    <property type="evidence" value="ECO:0007669"/>
    <property type="project" value="UniProtKB-EC"/>
</dbReference>
<dbReference type="GO" id="GO:0019305">
    <property type="term" value="P:dTDP-rhamnose biosynthetic process"/>
    <property type="evidence" value="ECO:0007669"/>
    <property type="project" value="UniProtKB-UniPathway"/>
</dbReference>
<dbReference type="InterPro" id="IPR005913">
    <property type="entry name" value="dTDP_dehydrorham_reduct"/>
</dbReference>
<dbReference type="OrthoDB" id="9803892at2"/>
<dbReference type="InterPro" id="IPR029903">
    <property type="entry name" value="RmlD-like-bd"/>
</dbReference>
<dbReference type="RefSeq" id="WP_014255929.1">
    <property type="nucleotide sequence ID" value="NC_016627.1"/>
</dbReference>
<proteinExistence type="inferred from homology"/>
<dbReference type="eggNOG" id="COG1091">
    <property type="taxonomic scope" value="Bacteria"/>
</dbReference>
<evidence type="ECO:0000259" key="3">
    <source>
        <dbReference type="Pfam" id="PF04321"/>
    </source>
</evidence>
<dbReference type="InterPro" id="IPR036291">
    <property type="entry name" value="NAD(P)-bd_dom_sf"/>
</dbReference>
<keyword evidence="2" id="KW-0521">NADP</keyword>
<evidence type="ECO:0000313" key="4">
    <source>
        <dbReference type="EMBL" id="AEV69380.1"/>
    </source>
</evidence>
<keyword evidence="5" id="KW-1185">Reference proteome</keyword>
<evidence type="ECO:0000256" key="1">
    <source>
        <dbReference type="ARBA" id="ARBA00010944"/>
    </source>
</evidence>
<accession>G8LSM8</accession>
<feature type="domain" description="RmlD-like substrate binding" evidence="3">
    <location>
        <begin position="1"/>
        <end position="285"/>
    </location>
</feature>
<dbReference type="SUPFAM" id="SSF51735">
    <property type="entry name" value="NAD(P)-binding Rossmann-fold domains"/>
    <property type="match status" value="1"/>
</dbReference>
<dbReference type="Proteomes" id="UP000005435">
    <property type="component" value="Chromosome"/>
</dbReference>
<dbReference type="EC" id="1.1.1.133" evidence="2"/>
<keyword evidence="2 4" id="KW-0560">Oxidoreductase</keyword>
<dbReference type="EMBL" id="CP003065">
    <property type="protein sequence ID" value="AEV69380.1"/>
    <property type="molecule type" value="Genomic_DNA"/>
</dbReference>
<dbReference type="PANTHER" id="PTHR10491:SF4">
    <property type="entry name" value="METHIONINE ADENOSYLTRANSFERASE 2 SUBUNIT BETA"/>
    <property type="match status" value="1"/>
</dbReference>
<comment type="function">
    <text evidence="2">Catalyzes the reduction of dTDP-6-deoxy-L-lyxo-4-hexulose to yield dTDP-L-rhamnose.</text>
</comment>
<dbReference type="KEGG" id="ccl:Clocl_2831"/>